<evidence type="ECO:0000256" key="1">
    <source>
        <dbReference type="ARBA" id="ARBA00007447"/>
    </source>
</evidence>
<dbReference type="InterPro" id="IPR033873">
    <property type="entry name" value="CND41-like"/>
</dbReference>
<dbReference type="Pfam" id="PF14541">
    <property type="entry name" value="TAXi_C"/>
    <property type="match status" value="1"/>
</dbReference>
<keyword evidence="5" id="KW-0378">Hydrolase</keyword>
<comment type="similarity">
    <text evidence="1">Belongs to the peptidase A1 family.</text>
</comment>
<accession>C0JAF8</accession>
<organism evidence="10">
    <name type="scientific">Oryza meyeriana var. granulata</name>
    <dbReference type="NCBI Taxonomy" id="110450"/>
    <lineage>
        <taxon>Eukaryota</taxon>
        <taxon>Viridiplantae</taxon>
        <taxon>Streptophyta</taxon>
        <taxon>Embryophyta</taxon>
        <taxon>Tracheophyta</taxon>
        <taxon>Spermatophyta</taxon>
        <taxon>Magnoliopsida</taxon>
        <taxon>Liliopsida</taxon>
        <taxon>Poales</taxon>
        <taxon>Poaceae</taxon>
        <taxon>BOP clade</taxon>
        <taxon>Oryzoideae</taxon>
        <taxon>Oryzeae</taxon>
        <taxon>Oryzinae</taxon>
        <taxon>Oryza</taxon>
        <taxon>Oryza meyeriana</taxon>
    </lineage>
</organism>
<feature type="active site" evidence="7">
    <location>
        <position position="398"/>
    </location>
</feature>
<evidence type="ECO:0000256" key="7">
    <source>
        <dbReference type="PIRSR" id="PIRSR601461-1"/>
    </source>
</evidence>
<keyword evidence="3" id="KW-0732">Signal</keyword>
<name>C0JAF8_9ORYZ</name>
<dbReference type="GO" id="GO:0004190">
    <property type="term" value="F:aspartic-type endopeptidase activity"/>
    <property type="evidence" value="ECO:0007669"/>
    <property type="project" value="UniProtKB-KW"/>
</dbReference>
<dbReference type="MEROPS" id="A01.050"/>
<dbReference type="InterPro" id="IPR001461">
    <property type="entry name" value="Aspartic_peptidase_A1"/>
</dbReference>
<dbReference type="InterPro" id="IPR033121">
    <property type="entry name" value="PEPTIDASE_A1"/>
</dbReference>
<dbReference type="FunFam" id="2.40.70.10:FF:000021">
    <property type="entry name" value="Aspartyl protease AED1"/>
    <property type="match status" value="1"/>
</dbReference>
<sequence>MAAAAARCAGGHGGGCFLLRRRLLAAATFLAAFGLGAAGLGAAGDAAAGRGRYPHHVMLRVEDVLPAPSSSSCDTPREHEHGASSSGTRMTIVHRHGPCSPLADAHGKPPSHDEILAADQNRVESIHHRVSTTATVRGKPKRRPSPSRRQQQPSAPAPAASLSSSTASLPASSGRALGTGNYVVTIGLGTPASRYTVVFDTGSDTTWVQCQPCVVVCYKQQEKLFDPARSSTYANVSCAAPACSDLYTRGCSGGHCLYSVQYGDGSYSIGFFAMDTLTLSSYDAVKGFRFGCGERNEGLFGEAAGLLGLGRGKTSLPVQTYDKYGGVFAHCLPARSSGTGYLDFGPGSPAAVGARQTTPMLTDNGPTFYYVGMTGIRVGGQLLSIPQSVFSTAGTIVDSGTVITRLPPAAYSSLRSAFASAMAARGYKKAPALSLLDTCYDFTGMSEVAIPKVSLLFQGGAYLDVNASGIMYAASLSQVCLGFAANEDDDDVGIVGNTQLKTFGVVYDIGKKTVGFSPGAC</sequence>
<dbReference type="PROSITE" id="PS51767">
    <property type="entry name" value="PEPTIDASE_A1"/>
    <property type="match status" value="1"/>
</dbReference>
<dbReference type="InterPro" id="IPR032799">
    <property type="entry name" value="TAXi_C"/>
</dbReference>
<dbReference type="CDD" id="cd05472">
    <property type="entry name" value="cnd41_like"/>
    <property type="match status" value="1"/>
</dbReference>
<feature type="domain" description="Peptidase A1" evidence="9">
    <location>
        <begin position="182"/>
        <end position="517"/>
    </location>
</feature>
<dbReference type="SUPFAM" id="SSF50630">
    <property type="entry name" value="Acid proteases"/>
    <property type="match status" value="1"/>
</dbReference>
<dbReference type="GO" id="GO:0006508">
    <property type="term" value="P:proteolysis"/>
    <property type="evidence" value="ECO:0007669"/>
    <property type="project" value="UniProtKB-KW"/>
</dbReference>
<evidence type="ECO:0000259" key="9">
    <source>
        <dbReference type="PROSITE" id="PS51767"/>
    </source>
</evidence>
<feature type="compositionally biased region" description="Low complexity" evidence="8">
    <location>
        <begin position="147"/>
        <end position="173"/>
    </location>
</feature>
<dbReference type="EMBL" id="FJ032640">
    <property type="protein sequence ID" value="ACN85339.1"/>
    <property type="molecule type" value="Genomic_DNA"/>
</dbReference>
<evidence type="ECO:0000256" key="2">
    <source>
        <dbReference type="ARBA" id="ARBA00022670"/>
    </source>
</evidence>
<evidence type="ECO:0000313" key="10">
    <source>
        <dbReference type="EMBL" id="ACN85339.1"/>
    </source>
</evidence>
<dbReference type="Gene3D" id="2.40.70.10">
    <property type="entry name" value="Acid Proteases"/>
    <property type="match status" value="2"/>
</dbReference>
<evidence type="ECO:0000256" key="8">
    <source>
        <dbReference type="SAM" id="MobiDB-lite"/>
    </source>
</evidence>
<dbReference type="FunFam" id="2.40.70.10:FF:000013">
    <property type="entry name" value="Aspartyl protease AED1"/>
    <property type="match status" value="1"/>
</dbReference>
<dbReference type="Pfam" id="PF14543">
    <property type="entry name" value="TAXi_N"/>
    <property type="match status" value="1"/>
</dbReference>
<dbReference type="PANTHER" id="PTHR13683">
    <property type="entry name" value="ASPARTYL PROTEASES"/>
    <property type="match status" value="1"/>
</dbReference>
<evidence type="ECO:0000256" key="6">
    <source>
        <dbReference type="ARBA" id="ARBA00023157"/>
    </source>
</evidence>
<feature type="region of interest" description="Disordered" evidence="8">
    <location>
        <begin position="127"/>
        <end position="173"/>
    </location>
</feature>
<dbReference type="PANTHER" id="PTHR13683:SF902">
    <property type="entry name" value="OS06G0610800 PROTEIN"/>
    <property type="match status" value="1"/>
</dbReference>
<keyword evidence="6" id="KW-1015">Disulfide bond</keyword>
<reference evidence="10" key="1">
    <citation type="journal article" date="2009" name="Proc. Natl. Acad. Sci. U.S.A.">
        <title>Comparative sequence analysis of MONOCULM1-orthologous regions in 14 Oryza genomes.</title>
        <authorList>
            <person name="Lu F."/>
            <person name="Ammiraju J.S."/>
            <person name="Sanyal A."/>
            <person name="Zhang S."/>
            <person name="Song R."/>
            <person name="Chen J."/>
            <person name="Li G."/>
            <person name="Sui Y."/>
            <person name="Song X."/>
            <person name="Cheng Z."/>
            <person name="de Oliveira A.C."/>
            <person name="Bennetzen J.L."/>
            <person name="Jackson S.A."/>
            <person name="Wing R.A."/>
            <person name="Chen M."/>
        </authorList>
    </citation>
    <scope>NUCLEOTIDE SEQUENCE</scope>
</reference>
<dbReference type="AlphaFoldDB" id="C0JAF8"/>
<dbReference type="InterPro" id="IPR032861">
    <property type="entry name" value="TAXi_N"/>
</dbReference>
<evidence type="ECO:0000256" key="3">
    <source>
        <dbReference type="ARBA" id="ARBA00022729"/>
    </source>
</evidence>
<protein>
    <submittedName>
        <fullName evidence="10">Aspartic proteinase nepenthesin-1</fullName>
    </submittedName>
</protein>
<dbReference type="PRINTS" id="PR00792">
    <property type="entry name" value="PEPSIN"/>
</dbReference>
<feature type="active site" evidence="7">
    <location>
        <position position="200"/>
    </location>
</feature>
<evidence type="ECO:0000256" key="4">
    <source>
        <dbReference type="ARBA" id="ARBA00022750"/>
    </source>
</evidence>
<feature type="region of interest" description="Disordered" evidence="8">
    <location>
        <begin position="66"/>
        <end position="113"/>
    </location>
</feature>
<keyword evidence="2" id="KW-0645">Protease</keyword>
<evidence type="ECO:0000256" key="5">
    <source>
        <dbReference type="ARBA" id="ARBA00022801"/>
    </source>
</evidence>
<proteinExistence type="inferred from homology"/>
<dbReference type="InterPro" id="IPR021109">
    <property type="entry name" value="Peptidase_aspartic_dom_sf"/>
</dbReference>
<keyword evidence="4" id="KW-0064">Aspartyl protease</keyword>